<protein>
    <recommendedName>
        <fullName evidence="3">STAS/SEC14 domain-containing protein</fullName>
    </recommendedName>
</protein>
<evidence type="ECO:0008006" key="3">
    <source>
        <dbReference type="Google" id="ProtNLM"/>
    </source>
</evidence>
<keyword evidence="2" id="KW-1185">Reference proteome</keyword>
<accession>A0ABY7RTE7</accession>
<dbReference type="RefSeq" id="WP_272792358.1">
    <property type="nucleotide sequence ID" value="NZ_CP116221.1"/>
</dbReference>
<gene>
    <name evidence="1" type="ORF">MUN68_009905</name>
</gene>
<evidence type="ECO:0000313" key="2">
    <source>
        <dbReference type="Proteomes" id="UP001202717"/>
    </source>
</evidence>
<evidence type="ECO:0000313" key="1">
    <source>
        <dbReference type="EMBL" id="WCO00382.1"/>
    </source>
</evidence>
<sequence length="122" mass="14141">MTDVLKYDFCTMHIYDYYMIVVINEGITVTTTHNDVLLNVADTYYKNKPFVYITHRLHSYSVDPAIYKETSKIKNLAGFCVVSADYKAKRNAEIEKLFLNKPFEILDTIEEATIWANTVLSI</sequence>
<reference evidence="1 2" key="1">
    <citation type="submission" date="2023-01" db="EMBL/GenBank/DDBJ databases">
        <title>Psychroserpens ponticola sp. nov., isolated from seawater.</title>
        <authorList>
            <person name="Kristyanto S."/>
            <person name="Jung J."/>
            <person name="Kim J.M."/>
            <person name="Jeon C.O."/>
        </authorList>
    </citation>
    <scope>NUCLEOTIDE SEQUENCE [LARGE SCALE GENOMIC DNA]</scope>
    <source>
        <strain evidence="1 2">MSW6</strain>
    </source>
</reference>
<name>A0ABY7RTE7_9FLAO</name>
<organism evidence="1 2">
    <name type="scientific">Psychroserpens ponticola</name>
    <dbReference type="NCBI Taxonomy" id="2932268"/>
    <lineage>
        <taxon>Bacteria</taxon>
        <taxon>Pseudomonadati</taxon>
        <taxon>Bacteroidota</taxon>
        <taxon>Flavobacteriia</taxon>
        <taxon>Flavobacteriales</taxon>
        <taxon>Flavobacteriaceae</taxon>
        <taxon>Psychroserpens</taxon>
    </lineage>
</organism>
<dbReference type="Proteomes" id="UP001202717">
    <property type="component" value="Chromosome"/>
</dbReference>
<dbReference type="EMBL" id="CP116221">
    <property type="protein sequence ID" value="WCO00382.1"/>
    <property type="molecule type" value="Genomic_DNA"/>
</dbReference>
<proteinExistence type="predicted"/>